<evidence type="ECO:0000256" key="2">
    <source>
        <dbReference type="ARBA" id="ARBA00001946"/>
    </source>
</evidence>
<comment type="catalytic activity">
    <reaction evidence="1">
        <text>(7,8-dihydropterin-6-yl)methyl diphosphate + 4-aminobenzoate = 7,8-dihydropteroate + diphosphate</text>
        <dbReference type="Rhea" id="RHEA:19949"/>
        <dbReference type="ChEBI" id="CHEBI:17836"/>
        <dbReference type="ChEBI" id="CHEBI:17839"/>
        <dbReference type="ChEBI" id="CHEBI:33019"/>
        <dbReference type="ChEBI" id="CHEBI:72950"/>
        <dbReference type="EC" id="2.5.1.15"/>
    </reaction>
</comment>
<dbReference type="Gene3D" id="3.20.20.20">
    <property type="entry name" value="Dihydropteroate synthase-like"/>
    <property type="match status" value="1"/>
</dbReference>
<keyword evidence="9 12" id="KW-0460">Magnesium</keyword>
<dbReference type="NCBIfam" id="TIGR01496">
    <property type="entry name" value="DHPS"/>
    <property type="match status" value="1"/>
</dbReference>
<evidence type="ECO:0000256" key="13">
    <source>
        <dbReference type="SAM" id="MobiDB-lite"/>
    </source>
</evidence>
<keyword evidence="14" id="KW-1133">Transmembrane helix</keyword>
<dbReference type="PROSITE" id="PS00793">
    <property type="entry name" value="DHPS_2"/>
    <property type="match status" value="1"/>
</dbReference>
<feature type="region of interest" description="Disordered" evidence="13">
    <location>
        <begin position="1"/>
        <end position="21"/>
    </location>
</feature>
<organism evidence="16 17">
    <name type="scientific">Pukyongiella litopenaei</name>
    <dbReference type="NCBI Taxonomy" id="2605946"/>
    <lineage>
        <taxon>Bacteria</taxon>
        <taxon>Pseudomonadati</taxon>
        <taxon>Pseudomonadota</taxon>
        <taxon>Alphaproteobacteria</taxon>
        <taxon>Rhodobacterales</taxon>
        <taxon>Paracoccaceae</taxon>
        <taxon>Pukyongiella</taxon>
    </lineage>
</organism>
<dbReference type="GO" id="GO:0005829">
    <property type="term" value="C:cytosol"/>
    <property type="evidence" value="ECO:0007669"/>
    <property type="project" value="TreeGrafter"/>
</dbReference>
<dbReference type="AlphaFoldDB" id="A0A2S0MS82"/>
<evidence type="ECO:0000256" key="12">
    <source>
        <dbReference type="RuleBase" id="RU361205"/>
    </source>
</evidence>
<evidence type="ECO:0000256" key="10">
    <source>
        <dbReference type="ARBA" id="ARBA00022909"/>
    </source>
</evidence>
<evidence type="ECO:0000256" key="14">
    <source>
        <dbReference type="SAM" id="Phobius"/>
    </source>
</evidence>
<comment type="function">
    <text evidence="12">Catalyzes the condensation of para-aminobenzoate (pABA) with 6-hydroxymethyl-7,8-dihydropterin diphosphate (DHPt-PP) to form 7,8-dihydropteroate (H2Pte), the immediate precursor of folate derivatives.</text>
</comment>
<feature type="transmembrane region" description="Helical" evidence="14">
    <location>
        <begin position="256"/>
        <end position="276"/>
    </location>
</feature>
<dbReference type="CDD" id="cd00739">
    <property type="entry name" value="DHPS"/>
    <property type="match status" value="1"/>
</dbReference>
<dbReference type="PANTHER" id="PTHR20941">
    <property type="entry name" value="FOLATE SYNTHESIS PROTEINS"/>
    <property type="match status" value="1"/>
</dbReference>
<accession>A0A2S0MS82</accession>
<keyword evidence="7 12" id="KW-0808">Transferase</keyword>
<evidence type="ECO:0000256" key="8">
    <source>
        <dbReference type="ARBA" id="ARBA00022723"/>
    </source>
</evidence>
<dbReference type="FunFam" id="3.20.20.20:FF:000006">
    <property type="entry name" value="Dihydropteroate synthase"/>
    <property type="match status" value="1"/>
</dbReference>
<evidence type="ECO:0000259" key="15">
    <source>
        <dbReference type="PROSITE" id="PS50972"/>
    </source>
</evidence>
<dbReference type="InterPro" id="IPR045031">
    <property type="entry name" value="DHP_synth-like"/>
</dbReference>
<evidence type="ECO:0000313" key="17">
    <source>
        <dbReference type="Proteomes" id="UP000237655"/>
    </source>
</evidence>
<evidence type="ECO:0000313" key="16">
    <source>
        <dbReference type="EMBL" id="AVO38722.1"/>
    </source>
</evidence>
<evidence type="ECO:0000256" key="3">
    <source>
        <dbReference type="ARBA" id="ARBA00004763"/>
    </source>
</evidence>
<dbReference type="Pfam" id="PF00809">
    <property type="entry name" value="Pterin_bind"/>
    <property type="match status" value="1"/>
</dbReference>
<proteinExistence type="inferred from homology"/>
<comment type="cofactor">
    <cofactor evidence="2 12">
        <name>Mg(2+)</name>
        <dbReference type="ChEBI" id="CHEBI:18420"/>
    </cofactor>
</comment>
<dbReference type="EMBL" id="CP027665">
    <property type="protein sequence ID" value="AVO38722.1"/>
    <property type="molecule type" value="Genomic_DNA"/>
</dbReference>
<protein>
    <recommendedName>
        <fullName evidence="6 12">Dihydropteroate synthase</fullName>
        <shortName evidence="12">DHPS</shortName>
        <ecNumber evidence="5 12">2.5.1.15</ecNumber>
    </recommendedName>
    <alternativeName>
        <fullName evidence="11 12">Dihydropteroate pyrophosphorylase</fullName>
    </alternativeName>
</protein>
<dbReference type="InterPro" id="IPR011005">
    <property type="entry name" value="Dihydropteroate_synth-like_sf"/>
</dbReference>
<dbReference type="UniPathway" id="UPA00077">
    <property type="reaction ID" value="UER00156"/>
</dbReference>
<feature type="domain" description="Pterin-binding" evidence="15">
    <location>
        <begin position="72"/>
        <end position="326"/>
    </location>
</feature>
<dbReference type="InterPro" id="IPR006390">
    <property type="entry name" value="DHP_synth_dom"/>
</dbReference>
<keyword evidence="14" id="KW-0812">Transmembrane</keyword>
<comment type="similarity">
    <text evidence="4 12">Belongs to the DHPS family.</text>
</comment>
<dbReference type="InterPro" id="IPR000489">
    <property type="entry name" value="Pterin-binding_dom"/>
</dbReference>
<dbReference type="PROSITE" id="PS00792">
    <property type="entry name" value="DHPS_1"/>
    <property type="match status" value="1"/>
</dbReference>
<dbReference type="GO" id="GO:0046656">
    <property type="term" value="P:folic acid biosynthetic process"/>
    <property type="evidence" value="ECO:0007669"/>
    <property type="project" value="UniProtKB-KW"/>
</dbReference>
<dbReference type="EC" id="2.5.1.15" evidence="5 12"/>
<dbReference type="PANTHER" id="PTHR20941:SF1">
    <property type="entry name" value="FOLIC ACID SYNTHESIS PROTEIN FOL1"/>
    <property type="match status" value="1"/>
</dbReference>
<keyword evidence="17" id="KW-1185">Reference proteome</keyword>
<dbReference type="GO" id="GO:0046654">
    <property type="term" value="P:tetrahydrofolate biosynthetic process"/>
    <property type="evidence" value="ECO:0007669"/>
    <property type="project" value="UniProtKB-UniPathway"/>
</dbReference>
<dbReference type="PROSITE" id="PS50972">
    <property type="entry name" value="PTERIN_BINDING"/>
    <property type="match status" value="1"/>
</dbReference>
<comment type="pathway">
    <text evidence="3 12">Cofactor biosynthesis; tetrahydrofolate biosynthesis; 7,8-dihydrofolate from 2-amino-4-hydroxy-6-hydroxymethyl-7,8-dihydropteridine diphosphate and 4-aminobenzoate: step 1/2.</text>
</comment>
<evidence type="ECO:0000256" key="11">
    <source>
        <dbReference type="ARBA" id="ARBA00030193"/>
    </source>
</evidence>
<sequence length="338" mass="35035">MSPYFRPLPQHSAARPDTARPLAGGPLWFTHAEMLSRDAPPRVVAAGDIPAPVLDRLVAPRAPVAGLDLSRPRIMGILNTTPDSFSDGGQHLAPDAARAAATAMVGAGADMIDVGGESTRPGAVTVPEAEEIRRTAPVIAALRDQSAVPVSIDTRKAAVAEAALDAGAGLVNDVAGLTHDPDLAPLCASRGVPVCVMHAQGDPATMQDAPVYEDVLLDVYDYLAGRIAALDRQGIPRERILIDPGVGFGKTRAHNLALLAGLALFHGLGCGILLGVSRKRFIGDIGGAPDPRARAPGSIAVGLAALAQGVQMIRVHDVAETAQALRLWRAARDGRTDA</sequence>
<keyword evidence="10 12" id="KW-0289">Folate biosynthesis</keyword>
<dbReference type="GO" id="GO:0004156">
    <property type="term" value="F:dihydropteroate synthase activity"/>
    <property type="evidence" value="ECO:0007669"/>
    <property type="project" value="UniProtKB-EC"/>
</dbReference>
<evidence type="ECO:0000256" key="9">
    <source>
        <dbReference type="ARBA" id="ARBA00022842"/>
    </source>
</evidence>
<dbReference type="GO" id="GO:0046872">
    <property type="term" value="F:metal ion binding"/>
    <property type="evidence" value="ECO:0007669"/>
    <property type="project" value="UniProtKB-KW"/>
</dbReference>
<name>A0A2S0MS82_9RHOB</name>
<dbReference type="SUPFAM" id="SSF51717">
    <property type="entry name" value="Dihydropteroate synthetase-like"/>
    <property type="match status" value="1"/>
</dbReference>
<reference evidence="17" key="1">
    <citation type="submission" date="2018-03" db="EMBL/GenBank/DDBJ databases">
        <title>Genomic analysis of the strain SH-1 isolated from shrimp intestine.</title>
        <authorList>
            <person name="Kim Y.-S."/>
            <person name="Kim S.-E."/>
            <person name="Kim K.-H."/>
        </authorList>
    </citation>
    <scope>NUCLEOTIDE SEQUENCE [LARGE SCALE GENOMIC DNA]</scope>
    <source>
        <strain evidence="17">SH-1</strain>
    </source>
</reference>
<evidence type="ECO:0000256" key="1">
    <source>
        <dbReference type="ARBA" id="ARBA00000012"/>
    </source>
</evidence>
<evidence type="ECO:0000256" key="5">
    <source>
        <dbReference type="ARBA" id="ARBA00012458"/>
    </source>
</evidence>
<evidence type="ECO:0000256" key="7">
    <source>
        <dbReference type="ARBA" id="ARBA00022679"/>
    </source>
</evidence>
<dbReference type="KEGG" id="thas:C6Y53_14150"/>
<dbReference type="RefSeq" id="WP_106473033.1">
    <property type="nucleotide sequence ID" value="NZ_CP027665.1"/>
</dbReference>
<keyword evidence="14" id="KW-0472">Membrane</keyword>
<evidence type="ECO:0000256" key="4">
    <source>
        <dbReference type="ARBA" id="ARBA00009503"/>
    </source>
</evidence>
<gene>
    <name evidence="16" type="primary">folP</name>
    <name evidence="16" type="ORF">C6Y53_14150</name>
</gene>
<dbReference type="Proteomes" id="UP000237655">
    <property type="component" value="Chromosome"/>
</dbReference>
<keyword evidence="8 12" id="KW-0479">Metal-binding</keyword>
<evidence type="ECO:0000256" key="6">
    <source>
        <dbReference type="ARBA" id="ARBA00016919"/>
    </source>
</evidence>